<evidence type="ECO:0000259" key="1">
    <source>
        <dbReference type="PROSITE" id="PS50181"/>
    </source>
</evidence>
<accession>A0A5J4ZKB9</accession>
<dbReference type="PANTHER" id="PTHR31482">
    <property type="entry name" value="ESTS AU081301(E20138)"/>
    <property type="match status" value="1"/>
</dbReference>
<dbReference type="InterPro" id="IPR001810">
    <property type="entry name" value="F-box_dom"/>
</dbReference>
<dbReference type="PANTHER" id="PTHR31482:SF18">
    <property type="entry name" value="ESTS AU081301(E20138)"/>
    <property type="match status" value="1"/>
</dbReference>
<keyword evidence="3" id="KW-1185">Reference proteome</keyword>
<reference evidence="2 3" key="1">
    <citation type="submission" date="2019-09" db="EMBL/GenBank/DDBJ databases">
        <title>A chromosome-level genome assembly of the Chinese tupelo Nyssa sinensis.</title>
        <authorList>
            <person name="Yang X."/>
            <person name="Kang M."/>
            <person name="Yang Y."/>
            <person name="Xiong H."/>
            <person name="Wang M."/>
            <person name="Zhang Z."/>
            <person name="Wang Z."/>
            <person name="Wu H."/>
            <person name="Ma T."/>
            <person name="Liu J."/>
            <person name="Xi Z."/>
        </authorList>
    </citation>
    <scope>NUCLEOTIDE SEQUENCE [LARGE SCALE GENOMIC DNA]</scope>
    <source>
        <strain evidence="2">J267</strain>
        <tissue evidence="2">Leaf</tissue>
    </source>
</reference>
<dbReference type="AlphaFoldDB" id="A0A5J4ZKB9"/>
<dbReference type="Gene3D" id="1.20.1280.50">
    <property type="match status" value="1"/>
</dbReference>
<evidence type="ECO:0000313" key="3">
    <source>
        <dbReference type="Proteomes" id="UP000325577"/>
    </source>
</evidence>
<dbReference type="InterPro" id="IPR036047">
    <property type="entry name" value="F-box-like_dom_sf"/>
</dbReference>
<organism evidence="2 3">
    <name type="scientific">Nyssa sinensis</name>
    <dbReference type="NCBI Taxonomy" id="561372"/>
    <lineage>
        <taxon>Eukaryota</taxon>
        <taxon>Viridiplantae</taxon>
        <taxon>Streptophyta</taxon>
        <taxon>Embryophyta</taxon>
        <taxon>Tracheophyta</taxon>
        <taxon>Spermatophyta</taxon>
        <taxon>Magnoliopsida</taxon>
        <taxon>eudicotyledons</taxon>
        <taxon>Gunneridae</taxon>
        <taxon>Pentapetalae</taxon>
        <taxon>asterids</taxon>
        <taxon>Cornales</taxon>
        <taxon>Nyssaceae</taxon>
        <taxon>Nyssa</taxon>
    </lineage>
</organism>
<proteinExistence type="predicted"/>
<dbReference type="Pfam" id="PF00646">
    <property type="entry name" value="F-box"/>
    <property type="match status" value="1"/>
</dbReference>
<sequence>MSSMKRTISSKVVVEKNDEISLLDLPELTLECILERLSPAGLYAMSGVCSSMRNRCGSDHLWEKHVNKKWGKLIGNAAAYREWQWQPTLVDRTKQRGLFGSVSSVWPLSWITPTEQRHSSLPVDSVMDLYIALESGKLWFPAQVYNRENGYVGFMLSSYDAEVSYDSCTDTFRARYSPHWQQTTEENIVWNRLRARTVDTLPHVLHVSDCLNDLSPGDHIEIQWRRKKEFPYGWWYGVVAHLESCNGNKIDCRCHSSEKVILEFKQYSAGSQWGKTVINRKEHREIGNEADGFYGGIRKLYHEEEISMWRRLWPPQLLE</sequence>
<protein>
    <recommendedName>
        <fullName evidence="1">F-box domain-containing protein</fullName>
    </recommendedName>
</protein>
<evidence type="ECO:0000313" key="2">
    <source>
        <dbReference type="EMBL" id="KAA8517942.1"/>
    </source>
</evidence>
<dbReference type="PROSITE" id="PS50181">
    <property type="entry name" value="FBOX"/>
    <property type="match status" value="1"/>
</dbReference>
<name>A0A5J4ZKB9_9ASTE</name>
<dbReference type="SUPFAM" id="SSF81383">
    <property type="entry name" value="F-box domain"/>
    <property type="match status" value="1"/>
</dbReference>
<dbReference type="Proteomes" id="UP000325577">
    <property type="component" value="Linkage Group LG7"/>
</dbReference>
<dbReference type="EMBL" id="CM018050">
    <property type="protein sequence ID" value="KAA8517942.1"/>
    <property type="molecule type" value="Genomic_DNA"/>
</dbReference>
<gene>
    <name evidence="2" type="ORF">F0562_015416</name>
</gene>
<dbReference type="OrthoDB" id="512036at2759"/>
<feature type="domain" description="F-box" evidence="1">
    <location>
        <begin position="19"/>
        <end position="65"/>
    </location>
</feature>